<protein>
    <submittedName>
        <fullName evidence="1">Uncharacterized protein</fullName>
    </submittedName>
</protein>
<name>A0A2D4ERC7_MICCO</name>
<evidence type="ECO:0000313" key="1">
    <source>
        <dbReference type="EMBL" id="LAA37496.1"/>
    </source>
</evidence>
<reference evidence="1" key="1">
    <citation type="submission" date="2017-07" db="EMBL/GenBank/DDBJ databases">
        <authorList>
            <person name="Mikheyev A."/>
            <person name="Grau M."/>
        </authorList>
    </citation>
    <scope>NUCLEOTIDE SEQUENCE</scope>
    <source>
        <tissue evidence="1">Venom_gland</tissue>
    </source>
</reference>
<accession>A0A2D4ERC7</accession>
<proteinExistence type="predicted"/>
<sequence length="99" mass="11611">MDILFHILESNINIRIACKYVSENFFFIIKKFSHDSAILQMFNIQVNISTGFMQRFRYLLKIVKTLNILTFGCKETLYSRDGMLPVWPGSIEPESLKRS</sequence>
<reference evidence="1" key="2">
    <citation type="submission" date="2017-11" db="EMBL/GenBank/DDBJ databases">
        <title>Coralsnake Venomics: Analyses of Venom Gland Transcriptomes and Proteomes of Six Brazilian Taxa.</title>
        <authorList>
            <person name="Aird S.D."/>
            <person name="Jorge da Silva N."/>
            <person name="Qiu L."/>
            <person name="Villar-Briones A."/>
            <person name="Aparecida-Saddi V."/>
            <person name="Campos-Telles M.P."/>
            <person name="Grau M."/>
            <person name="Mikheyev A.S."/>
        </authorList>
    </citation>
    <scope>NUCLEOTIDE SEQUENCE</scope>
    <source>
        <tissue evidence="1">Venom_gland</tissue>
    </source>
</reference>
<dbReference type="AlphaFoldDB" id="A0A2D4ERC7"/>
<dbReference type="EMBL" id="IACJ01018756">
    <property type="protein sequence ID" value="LAA37496.1"/>
    <property type="molecule type" value="Transcribed_RNA"/>
</dbReference>
<organism evidence="1">
    <name type="scientific">Micrurus corallinus</name>
    <name type="common">Brazilian coral snake</name>
    <dbReference type="NCBI Taxonomy" id="54390"/>
    <lineage>
        <taxon>Eukaryota</taxon>
        <taxon>Metazoa</taxon>
        <taxon>Chordata</taxon>
        <taxon>Craniata</taxon>
        <taxon>Vertebrata</taxon>
        <taxon>Euteleostomi</taxon>
        <taxon>Lepidosauria</taxon>
        <taxon>Squamata</taxon>
        <taxon>Bifurcata</taxon>
        <taxon>Unidentata</taxon>
        <taxon>Episquamata</taxon>
        <taxon>Toxicofera</taxon>
        <taxon>Serpentes</taxon>
        <taxon>Colubroidea</taxon>
        <taxon>Elapidae</taxon>
        <taxon>Elapinae</taxon>
        <taxon>Micrurus</taxon>
    </lineage>
</organism>